<proteinExistence type="predicted"/>
<sequence length="1973" mass="223860">MLIKHHKFNYSSVLPGLFCAAVTVKPMMAFAWTTTSDSNPQQRINQSIINMSQSEESTRPKREVRYTEKYQLYKEEMDAKKGQKAKPPGATVTPKEDTFIDTYEAWKRGMQTIRQNLKHQLSDEELTNVIQTAENLRKCVLEAFTNIKTPDHLTRRRMDCCSANTNNIVSLAQIRMSETDQIAWNQEEETARLRVMLDTEYAHSVYGSKTSGSGRSCSSSASLWSSQESIATKRAEALAKLAAQEVEMQTRQEIAAERARLDRLEAEQNIRATKAMIKAYDELGHPEARPTVRQGAHEDNVTTHNQTLVNDNRQPPCAHVSYSRLPPCEPSTFTGDPLQFVKWKRSFEGLIGHTHISYAEKLALLERYTAGEAYECIEGAFFRFDTEAYDDAWRTLNERYGHPSVILNAFRKKLNNWPKVGGREYNDLRRFSDFLVTVDNASPHIPGLKHLDDEEENKKLLQKLPDWIITKWGNVVAQHDTDGRSYPSFHCFTQFLASQAKVATRPVCSLQALKEDKGETKPSHPTKYRGPNRTAVSMATTTDQQVNHTQNTPDVDSQSTRKLCVFCKQTNHFLPNCQTFQARPAEERRTFVKEQRRCFRCLRTGHHAKDCKNHHTCKKCQGKHPTALHDDNFVNKKGDRTRDAAGTQATETTATTCKVSCNASSHSALTVPVWISTKQDPDKERLVYALIDSQSDTTFVERSVVDFLNPSSRETTRLKIETLRDDIQSGIVCDRVSDLRVRAYNSDTFVELPPAYSIDYIPLRQSTIPTCNTAKSWSHLQQIAHELPPLLNCDPGVLIGFNCSHAFLPRQYIVGGDSEPFAVRTDLGWGIVGKTSPTSQGSSSENVSVCNRVTTKELPVIKPKDACRILERDFEQDEKDGKPTSHEDELFMNILRANVARDSDGHLQMPLPFKKKPVLPNNYVLAAQRLEHLKKKLQRNTEYYNEYNEFMNDIIRRGDAEEAKETTGQEWYIPHHGVFHPQKKKLRVVFDCSAKFNNTCLNDHLLVGPNLINNLVGILSRFRQHSVAFTCDVEKMFHQFRVTEEHCDFLRFLWWKDGNLTDSPAVYRMKVHLFGAASSPGCANYGLKHLAKENQDKFTEGSHFIERDFYVDDGLSSQPTEEKAINLIKEAVAICSTGGLRLHKFASNSHKVMESIPMSERNGNMQTMDLNFHDLPLERTLGMQWSIDNDTLHFSFMPSERPCTRRGILAIVASLYDPLGLIAPYVLTGKQILQEVCHKGTKWDDPVPIELQSAWNTWKEDMDQLKLVSIPRCYYPTNFGSITNVQLHHFSDASTTGYGMCTYLRLVNAEGQTHCSLVAAKARVAPKKIVSIPRLELAAAVVAAEVGHAIKQELSYTISEEFFWTDSRVVLGYINNEARRFHVFVANRVQKIRNLSGPSQWHYVPSEDNPADHASRGLRAAELMHSKWFSGPKFLWETKLSLPSATSSALKPEDPEVRTALTTQTTSCAVDLDDRLSRFSSWNVAARVMTRILRLNKSRDKSSTAELSVEEIHNAKLSIIRGVQSQFLAAEMSCLSKKGSLPQTNKLHSTEPFLQDGILRVGGRLKKGSFSMGEKHPIILPKNSHVTRLVILHCHEKIKHQGRGMTLNEIRSQGFWVPGGSKQVAKVLSKCVVCRKLRSDAQGQQMADLPKERVEPSPPFTYVGMDCFGPMLVKNGRKEVKRYGLLFTCFCSRAVHLEMLDDMTTDSLINGIRCFIAIRGGAQKIFCDQGTNFVGADNELRSALKEMDEDELKQRLRDHQIQFVFNTPYASHAGGVWERQVQTVKSVLRATTALCPGRLDDSSLRTMLYESMAIVNCRPITAVHQGDPTSPEPLTPNHILTMKSNVPLPPPGKFMTEDLFLRKRWRRVQFLAQQFWSRWRKEYILALTQRQKWLHPKRNLKVGDVVLMKDQELPRNQWPLARVVAASPDDDGLVRHVTLNIAAKDLDKNGKRRSKLSVVERPVHKLILILESN</sequence>
<dbReference type="Gene3D" id="1.10.340.70">
    <property type="match status" value="1"/>
</dbReference>
<dbReference type="PANTHER" id="PTHR47331:SF5">
    <property type="entry name" value="RIBONUCLEASE H"/>
    <property type="match status" value="1"/>
</dbReference>
<reference evidence="5 6" key="1">
    <citation type="submission" date="2024-02" db="EMBL/GenBank/DDBJ databases">
        <title>Chromosome-scale genome assembly of the rough periwinkle Littorina saxatilis.</title>
        <authorList>
            <person name="De Jode A."/>
            <person name="Faria R."/>
            <person name="Formenti G."/>
            <person name="Sims Y."/>
            <person name="Smith T.P."/>
            <person name="Tracey A."/>
            <person name="Wood J.M.D."/>
            <person name="Zagrodzka Z.B."/>
            <person name="Johannesson K."/>
            <person name="Butlin R.K."/>
            <person name="Leder E.H."/>
        </authorList>
    </citation>
    <scope>NUCLEOTIDE SEQUENCE [LARGE SCALE GENOMIC DNA]</scope>
    <source>
        <strain evidence="5">Snail1</strain>
        <tissue evidence="5">Muscle</tissue>
    </source>
</reference>
<dbReference type="PROSITE" id="PS50994">
    <property type="entry name" value="INTEGRASE"/>
    <property type="match status" value="1"/>
</dbReference>
<feature type="coiled-coil region" evidence="2">
    <location>
        <begin position="247"/>
        <end position="276"/>
    </location>
</feature>
<keyword evidence="1" id="KW-0862">Zinc</keyword>
<gene>
    <name evidence="5" type="ORF">V1264_019125</name>
</gene>
<dbReference type="GO" id="GO:0003676">
    <property type="term" value="F:nucleic acid binding"/>
    <property type="evidence" value="ECO:0007669"/>
    <property type="project" value="InterPro"/>
</dbReference>
<dbReference type="Gene3D" id="3.30.70.270">
    <property type="match status" value="1"/>
</dbReference>
<dbReference type="InterPro" id="IPR043502">
    <property type="entry name" value="DNA/RNA_pol_sf"/>
</dbReference>
<dbReference type="InterPro" id="IPR001584">
    <property type="entry name" value="Integrase_cat-core"/>
</dbReference>
<keyword evidence="1" id="KW-0863">Zinc-finger</keyword>
<dbReference type="PROSITE" id="PS50158">
    <property type="entry name" value="ZF_CCHC"/>
    <property type="match status" value="1"/>
</dbReference>
<dbReference type="InterPro" id="IPR043128">
    <property type="entry name" value="Rev_trsase/Diguanyl_cyclase"/>
</dbReference>
<dbReference type="GO" id="GO:0015074">
    <property type="term" value="P:DNA integration"/>
    <property type="evidence" value="ECO:0007669"/>
    <property type="project" value="InterPro"/>
</dbReference>
<dbReference type="Gene3D" id="3.10.10.10">
    <property type="entry name" value="HIV Type 1 Reverse Transcriptase, subunit A, domain 1"/>
    <property type="match status" value="1"/>
</dbReference>
<evidence type="ECO:0000256" key="1">
    <source>
        <dbReference type="PROSITE-ProRule" id="PRU00047"/>
    </source>
</evidence>
<dbReference type="EMBL" id="JBAMIC010000008">
    <property type="protein sequence ID" value="KAK7104403.1"/>
    <property type="molecule type" value="Genomic_DNA"/>
</dbReference>
<evidence type="ECO:0000259" key="4">
    <source>
        <dbReference type="PROSITE" id="PS50994"/>
    </source>
</evidence>
<evidence type="ECO:0000259" key="3">
    <source>
        <dbReference type="PROSITE" id="PS50158"/>
    </source>
</evidence>
<dbReference type="Proteomes" id="UP001374579">
    <property type="component" value="Unassembled WGS sequence"/>
</dbReference>
<dbReference type="Gene3D" id="3.30.420.10">
    <property type="entry name" value="Ribonuclease H-like superfamily/Ribonuclease H"/>
    <property type="match status" value="1"/>
</dbReference>
<organism evidence="5 6">
    <name type="scientific">Littorina saxatilis</name>
    <dbReference type="NCBI Taxonomy" id="31220"/>
    <lineage>
        <taxon>Eukaryota</taxon>
        <taxon>Metazoa</taxon>
        <taxon>Spiralia</taxon>
        <taxon>Lophotrochozoa</taxon>
        <taxon>Mollusca</taxon>
        <taxon>Gastropoda</taxon>
        <taxon>Caenogastropoda</taxon>
        <taxon>Littorinimorpha</taxon>
        <taxon>Littorinoidea</taxon>
        <taxon>Littorinidae</taxon>
        <taxon>Littorina</taxon>
    </lineage>
</organism>
<evidence type="ECO:0000256" key="2">
    <source>
        <dbReference type="SAM" id="Coils"/>
    </source>
</evidence>
<evidence type="ECO:0000313" key="5">
    <source>
        <dbReference type="EMBL" id="KAK7104403.1"/>
    </source>
</evidence>
<dbReference type="SUPFAM" id="SSF53098">
    <property type="entry name" value="Ribonuclease H-like"/>
    <property type="match status" value="1"/>
</dbReference>
<keyword evidence="6" id="KW-1185">Reference proteome</keyword>
<dbReference type="Pfam" id="PF17921">
    <property type="entry name" value="Integrase_H2C2"/>
    <property type="match status" value="1"/>
</dbReference>
<feature type="domain" description="Integrase catalytic" evidence="4">
    <location>
        <begin position="1654"/>
        <end position="1839"/>
    </location>
</feature>
<evidence type="ECO:0000313" key="6">
    <source>
        <dbReference type="Proteomes" id="UP001374579"/>
    </source>
</evidence>
<dbReference type="InterPro" id="IPR001878">
    <property type="entry name" value="Znf_CCHC"/>
</dbReference>
<dbReference type="SMART" id="SM00343">
    <property type="entry name" value="ZnF_C2HC"/>
    <property type="match status" value="2"/>
</dbReference>
<protein>
    <submittedName>
        <fullName evidence="5">Uncharacterized protein</fullName>
    </submittedName>
</protein>
<dbReference type="InterPro" id="IPR040676">
    <property type="entry name" value="DUF5641"/>
</dbReference>
<dbReference type="SUPFAM" id="SSF56672">
    <property type="entry name" value="DNA/RNA polymerases"/>
    <property type="match status" value="1"/>
</dbReference>
<name>A0AAN9GCX6_9CAEN</name>
<dbReference type="Pfam" id="PF03564">
    <property type="entry name" value="DUF1759"/>
    <property type="match status" value="1"/>
</dbReference>
<dbReference type="CDD" id="cd01644">
    <property type="entry name" value="RT_pepA17"/>
    <property type="match status" value="1"/>
</dbReference>
<dbReference type="InterPro" id="IPR041588">
    <property type="entry name" value="Integrase_H2C2"/>
</dbReference>
<keyword evidence="2" id="KW-0175">Coiled coil</keyword>
<keyword evidence="1" id="KW-0479">Metal-binding</keyword>
<accession>A0AAN9GCX6</accession>
<comment type="caution">
    <text evidence="5">The sequence shown here is derived from an EMBL/GenBank/DDBJ whole genome shotgun (WGS) entry which is preliminary data.</text>
</comment>
<dbReference type="InterPro" id="IPR008042">
    <property type="entry name" value="Retrotrans_Pao"/>
</dbReference>
<dbReference type="Pfam" id="PF18701">
    <property type="entry name" value="DUF5641"/>
    <property type="match status" value="1"/>
</dbReference>
<dbReference type="InterPro" id="IPR012337">
    <property type="entry name" value="RNaseH-like_sf"/>
</dbReference>
<dbReference type="PANTHER" id="PTHR47331">
    <property type="entry name" value="PHD-TYPE DOMAIN-CONTAINING PROTEIN"/>
    <property type="match status" value="1"/>
</dbReference>
<dbReference type="InterPro" id="IPR036397">
    <property type="entry name" value="RNaseH_sf"/>
</dbReference>
<dbReference type="InterPro" id="IPR005312">
    <property type="entry name" value="DUF1759"/>
</dbReference>
<feature type="domain" description="CCHC-type" evidence="3">
    <location>
        <begin position="596"/>
        <end position="613"/>
    </location>
</feature>
<dbReference type="Pfam" id="PF05380">
    <property type="entry name" value="Peptidase_A17"/>
    <property type="match status" value="1"/>
</dbReference>
<dbReference type="GO" id="GO:0008270">
    <property type="term" value="F:zinc ion binding"/>
    <property type="evidence" value="ECO:0007669"/>
    <property type="project" value="UniProtKB-KW"/>
</dbReference>